<dbReference type="PANTHER" id="PTHR12305">
    <property type="entry name" value="PHOSPHATASE WITH HOMOLOGY TO TENSIN"/>
    <property type="match status" value="1"/>
</dbReference>
<dbReference type="GO" id="GO:0046856">
    <property type="term" value="P:phosphatidylinositol dephosphorylation"/>
    <property type="evidence" value="ECO:0007669"/>
    <property type="project" value="TreeGrafter"/>
</dbReference>
<organism evidence="1 2">
    <name type="scientific">Caligus rogercresseyi</name>
    <name type="common">Sea louse</name>
    <dbReference type="NCBI Taxonomy" id="217165"/>
    <lineage>
        <taxon>Eukaryota</taxon>
        <taxon>Metazoa</taxon>
        <taxon>Ecdysozoa</taxon>
        <taxon>Arthropoda</taxon>
        <taxon>Crustacea</taxon>
        <taxon>Multicrustacea</taxon>
        <taxon>Hexanauplia</taxon>
        <taxon>Copepoda</taxon>
        <taxon>Siphonostomatoida</taxon>
        <taxon>Caligidae</taxon>
        <taxon>Caligus</taxon>
    </lineage>
</organism>
<keyword evidence="2" id="KW-1185">Reference proteome</keyword>
<feature type="non-terminal residue" evidence="1">
    <location>
        <position position="1"/>
    </location>
</feature>
<gene>
    <name evidence="1" type="ORF">FKW44_014896</name>
</gene>
<dbReference type="InterPro" id="IPR051281">
    <property type="entry name" value="Dual-spec_lipid-protein_phosph"/>
</dbReference>
<sequence>SQETDQTPGLSPLLLSRPFFCSSMIEGFDKMTSALKTIVSKNKRRYQANGYDLDLAYISERLIAMGYPSEK</sequence>
<protein>
    <submittedName>
        <fullName evidence="1">Phosphatase and tensin -like protein</fullName>
    </submittedName>
</protein>
<dbReference type="AlphaFoldDB" id="A0A7T8H080"/>
<dbReference type="PANTHER" id="PTHR12305:SF81">
    <property type="entry name" value="PHOSPHATIDYLINOSITOL 3,4,5-TRISPHOSPHATE 3-PHOSPHATASE AND DUAL-SPECIFICITY PROTEIN PHOSPHATASE PTEN"/>
    <property type="match status" value="1"/>
</dbReference>
<dbReference type="OrthoDB" id="16692at2759"/>
<dbReference type="GO" id="GO:0048870">
    <property type="term" value="P:cell motility"/>
    <property type="evidence" value="ECO:0007669"/>
    <property type="project" value="TreeGrafter"/>
</dbReference>
<dbReference type="GO" id="GO:0005886">
    <property type="term" value="C:plasma membrane"/>
    <property type="evidence" value="ECO:0007669"/>
    <property type="project" value="TreeGrafter"/>
</dbReference>
<dbReference type="EMBL" id="CP045899">
    <property type="protein sequence ID" value="QQP40746.1"/>
    <property type="molecule type" value="Genomic_DNA"/>
</dbReference>
<dbReference type="GO" id="GO:0004725">
    <property type="term" value="F:protein tyrosine phosphatase activity"/>
    <property type="evidence" value="ECO:0007669"/>
    <property type="project" value="TreeGrafter"/>
</dbReference>
<dbReference type="GO" id="GO:0005634">
    <property type="term" value="C:nucleus"/>
    <property type="evidence" value="ECO:0007669"/>
    <property type="project" value="TreeGrafter"/>
</dbReference>
<accession>A0A7T8H080</accession>
<dbReference type="GO" id="GO:0016314">
    <property type="term" value="F:phosphatidylinositol-3,4,5-trisphosphate 3-phosphatase activity"/>
    <property type="evidence" value="ECO:0007669"/>
    <property type="project" value="TreeGrafter"/>
</dbReference>
<name>A0A7T8H080_CALRO</name>
<evidence type="ECO:0000313" key="2">
    <source>
        <dbReference type="Proteomes" id="UP000595437"/>
    </source>
</evidence>
<dbReference type="GO" id="GO:0051896">
    <property type="term" value="P:regulation of phosphatidylinositol 3-kinase/protein kinase B signal transduction"/>
    <property type="evidence" value="ECO:0007669"/>
    <property type="project" value="TreeGrafter"/>
</dbReference>
<dbReference type="GO" id="GO:0043491">
    <property type="term" value="P:phosphatidylinositol 3-kinase/protein kinase B signal transduction"/>
    <property type="evidence" value="ECO:0007669"/>
    <property type="project" value="TreeGrafter"/>
</dbReference>
<dbReference type="GO" id="GO:0042995">
    <property type="term" value="C:cell projection"/>
    <property type="evidence" value="ECO:0007669"/>
    <property type="project" value="TreeGrafter"/>
</dbReference>
<dbReference type="Gene3D" id="3.90.190.10">
    <property type="entry name" value="Protein tyrosine phosphatase superfamily"/>
    <property type="match status" value="1"/>
</dbReference>
<proteinExistence type="predicted"/>
<evidence type="ECO:0000313" key="1">
    <source>
        <dbReference type="EMBL" id="QQP40746.1"/>
    </source>
</evidence>
<feature type="non-terminal residue" evidence="1">
    <location>
        <position position="71"/>
    </location>
</feature>
<dbReference type="InterPro" id="IPR029021">
    <property type="entry name" value="Prot-tyrosine_phosphatase-like"/>
</dbReference>
<dbReference type="Proteomes" id="UP000595437">
    <property type="component" value="Chromosome 10"/>
</dbReference>
<reference evidence="2" key="1">
    <citation type="submission" date="2021-01" db="EMBL/GenBank/DDBJ databases">
        <title>Caligus Genome Assembly.</title>
        <authorList>
            <person name="Gallardo-Escarate C."/>
        </authorList>
    </citation>
    <scope>NUCLEOTIDE SEQUENCE [LARGE SCALE GENOMIC DNA]</scope>
</reference>
<dbReference type="GO" id="GO:0005829">
    <property type="term" value="C:cytosol"/>
    <property type="evidence" value="ECO:0007669"/>
    <property type="project" value="TreeGrafter"/>
</dbReference>